<dbReference type="Proteomes" id="UP000217736">
    <property type="component" value="Chromosome"/>
</dbReference>
<reference evidence="7" key="1">
    <citation type="submission" date="2017-06" db="EMBL/GenBank/DDBJ databases">
        <title>Complete Genome Sequence of Mycobacterium shigaense.</title>
        <authorList>
            <person name="Fukano H."/>
            <person name="Yoshida M."/>
            <person name="Kazumi Y."/>
            <person name="Ogura Y."/>
            <person name="Mitarai S."/>
            <person name="Hayashi T."/>
            <person name="Hoshino Y."/>
        </authorList>
    </citation>
    <scope>NUCLEOTIDE SEQUENCE [LARGE SCALE GENOMIC DNA]</scope>
    <source>
        <strain evidence="7">UN-152</strain>
    </source>
</reference>
<dbReference type="KEGG" id="mshg:MSG_04110"/>
<dbReference type="RefSeq" id="WP_096442478.1">
    <property type="nucleotide sequence ID" value="NZ_AP018164.1"/>
</dbReference>
<keyword evidence="2 6" id="KW-0808">Transferase</keyword>
<dbReference type="PANTHER" id="PTHR43085:SF1">
    <property type="entry name" value="PSEUDOURIDINE KINASE-RELATED"/>
    <property type="match status" value="1"/>
</dbReference>
<dbReference type="Pfam" id="PF00294">
    <property type="entry name" value="PfkB"/>
    <property type="match status" value="1"/>
</dbReference>
<proteinExistence type="inferred from homology"/>
<dbReference type="PROSITE" id="PS00584">
    <property type="entry name" value="PFKB_KINASES_2"/>
    <property type="match status" value="1"/>
</dbReference>
<sequence>MSRGLVIGESLIDVVDGDEHVGGSPLNIAAGLARLDREIDFLTYIGDDEAGRRIVQYVKSAGAQLVPGSIAAERTPTAAATIAEDGSASYTFDLDWRLSGTPEVAPPLFVHTGSIAAVREPGCLAVAALLDAYRTSATVTLDPNVRPSLIADRDVALARIEHLVERSDIVKVSDEDLRWIDPEHEPEHTARTWLALGPAIVAVTMGDRGSLAFCAAGEVRVAARQVRVVDTVGAGDAFMVGLLDALWEMNLLGRDRRAALARTEPEALTVALEAASLASALTVAKAGADLPDRAALRAQSALAPGTFTSSCGDAT</sequence>
<dbReference type="OrthoDB" id="9795789at2"/>
<dbReference type="InterPro" id="IPR002173">
    <property type="entry name" value="Carboh/pur_kinase_PfkB_CS"/>
</dbReference>
<dbReference type="InterPro" id="IPR011611">
    <property type="entry name" value="PfkB_dom"/>
</dbReference>
<comment type="similarity">
    <text evidence="1">Belongs to the carbohydrate kinase PfkB family.</text>
</comment>
<accession>A0A1Z4EMV6</accession>
<keyword evidence="3" id="KW-0547">Nucleotide-binding</keyword>
<evidence type="ECO:0000256" key="5">
    <source>
        <dbReference type="ARBA" id="ARBA00022840"/>
    </source>
</evidence>
<protein>
    <submittedName>
        <fullName evidence="6">Fructokinase</fullName>
        <ecNumber evidence="6">2.7.1.4</ecNumber>
    </submittedName>
</protein>
<organism evidence="6 7">
    <name type="scientific">Mycobacterium shigaense</name>
    <dbReference type="NCBI Taxonomy" id="722731"/>
    <lineage>
        <taxon>Bacteria</taxon>
        <taxon>Bacillati</taxon>
        <taxon>Actinomycetota</taxon>
        <taxon>Actinomycetes</taxon>
        <taxon>Mycobacteriales</taxon>
        <taxon>Mycobacteriaceae</taxon>
        <taxon>Mycobacterium</taxon>
        <taxon>Mycobacterium simiae complex</taxon>
    </lineage>
</organism>
<dbReference type="SUPFAM" id="SSF53613">
    <property type="entry name" value="Ribokinase-like"/>
    <property type="match status" value="1"/>
</dbReference>
<keyword evidence="5" id="KW-0067">ATP-binding</keyword>
<dbReference type="GO" id="GO:0008865">
    <property type="term" value="F:fructokinase activity"/>
    <property type="evidence" value="ECO:0007669"/>
    <property type="project" value="UniProtKB-EC"/>
</dbReference>
<dbReference type="AlphaFoldDB" id="A0A1Z4EMV6"/>
<dbReference type="Gene3D" id="3.40.1190.20">
    <property type="match status" value="1"/>
</dbReference>
<dbReference type="EC" id="2.7.1.4" evidence="6"/>
<keyword evidence="4 6" id="KW-0418">Kinase</keyword>
<dbReference type="InterPro" id="IPR029056">
    <property type="entry name" value="Ribokinase-like"/>
</dbReference>
<keyword evidence="7" id="KW-1185">Reference proteome</keyword>
<evidence type="ECO:0000313" key="6">
    <source>
        <dbReference type="EMBL" id="BAX94232.1"/>
    </source>
</evidence>
<dbReference type="PANTHER" id="PTHR43085">
    <property type="entry name" value="HEXOKINASE FAMILY MEMBER"/>
    <property type="match status" value="1"/>
</dbReference>
<evidence type="ECO:0000256" key="4">
    <source>
        <dbReference type="ARBA" id="ARBA00022777"/>
    </source>
</evidence>
<evidence type="ECO:0000313" key="7">
    <source>
        <dbReference type="Proteomes" id="UP000217736"/>
    </source>
</evidence>
<gene>
    <name evidence="6" type="ORF">MSG_04110</name>
</gene>
<evidence type="ECO:0000256" key="3">
    <source>
        <dbReference type="ARBA" id="ARBA00022741"/>
    </source>
</evidence>
<dbReference type="InterPro" id="IPR050306">
    <property type="entry name" value="PfkB_Carbo_kinase"/>
</dbReference>
<dbReference type="EMBL" id="AP018164">
    <property type="protein sequence ID" value="BAX94232.1"/>
    <property type="molecule type" value="Genomic_DNA"/>
</dbReference>
<dbReference type="CDD" id="cd01167">
    <property type="entry name" value="bac_FRK"/>
    <property type="match status" value="1"/>
</dbReference>
<dbReference type="GO" id="GO:0005524">
    <property type="term" value="F:ATP binding"/>
    <property type="evidence" value="ECO:0007669"/>
    <property type="project" value="UniProtKB-KW"/>
</dbReference>
<name>A0A1Z4EMV6_9MYCO</name>
<evidence type="ECO:0000256" key="1">
    <source>
        <dbReference type="ARBA" id="ARBA00010688"/>
    </source>
</evidence>
<evidence type="ECO:0000256" key="2">
    <source>
        <dbReference type="ARBA" id="ARBA00022679"/>
    </source>
</evidence>